<evidence type="ECO:0000256" key="9">
    <source>
        <dbReference type="ARBA" id="ARBA00067047"/>
    </source>
</evidence>
<dbReference type="PANTHER" id="PTHR43353:SF5">
    <property type="entry name" value="SUCCINATE-SEMIALDEHYDE DEHYDROGENASE, MITOCHONDRIAL"/>
    <property type="match status" value="1"/>
</dbReference>
<gene>
    <name evidence="13" type="ORF">jhhlp_008781</name>
</gene>
<dbReference type="FunFam" id="3.40.309.10:FF:000004">
    <property type="entry name" value="Succinate-semialdehyde dehydrogenase I"/>
    <property type="match status" value="1"/>
</dbReference>
<comment type="pathway">
    <text evidence="1">Amino-acid degradation; 4-aminobutanoate degradation.</text>
</comment>
<dbReference type="EC" id="1.2.1.24" evidence="3"/>
<evidence type="ECO:0000256" key="11">
    <source>
        <dbReference type="RuleBase" id="RU003345"/>
    </source>
</evidence>
<dbReference type="InterPro" id="IPR016160">
    <property type="entry name" value="Ald_DH_CS_CYS"/>
</dbReference>
<evidence type="ECO:0000256" key="10">
    <source>
        <dbReference type="PROSITE-ProRule" id="PRU10007"/>
    </source>
</evidence>
<evidence type="ECO:0000256" key="1">
    <source>
        <dbReference type="ARBA" id="ARBA00005176"/>
    </source>
</evidence>
<evidence type="ECO:0000256" key="5">
    <source>
        <dbReference type="ARBA" id="ARBA00023002"/>
    </source>
</evidence>
<dbReference type="Pfam" id="PF00171">
    <property type="entry name" value="Aldedh"/>
    <property type="match status" value="1"/>
</dbReference>
<dbReference type="SUPFAM" id="SSF53720">
    <property type="entry name" value="ALDH-like"/>
    <property type="match status" value="1"/>
</dbReference>
<comment type="catalytic activity">
    <reaction evidence="7">
        <text>succinate semialdehyde + NADP(+) + H2O = succinate + NADPH + 2 H(+)</text>
        <dbReference type="Rhea" id="RHEA:13213"/>
        <dbReference type="ChEBI" id="CHEBI:15377"/>
        <dbReference type="ChEBI" id="CHEBI:15378"/>
        <dbReference type="ChEBI" id="CHEBI:30031"/>
        <dbReference type="ChEBI" id="CHEBI:57706"/>
        <dbReference type="ChEBI" id="CHEBI:57783"/>
        <dbReference type="ChEBI" id="CHEBI:58349"/>
        <dbReference type="EC" id="1.2.1.16"/>
    </reaction>
</comment>
<evidence type="ECO:0000259" key="12">
    <source>
        <dbReference type="Pfam" id="PF00171"/>
    </source>
</evidence>
<dbReference type="Proteomes" id="UP000233524">
    <property type="component" value="Unassembled WGS sequence"/>
</dbReference>
<name>A0A2N3MZ16_9PEZI</name>
<dbReference type="AlphaFoldDB" id="A0A2N3MZ16"/>
<dbReference type="Gene3D" id="3.40.309.10">
    <property type="entry name" value="Aldehyde Dehydrogenase, Chain A, domain 2"/>
    <property type="match status" value="1"/>
</dbReference>
<comment type="caution">
    <text evidence="13">The sequence shown here is derived from an EMBL/GenBank/DDBJ whole genome shotgun (WGS) entry which is preliminary data.</text>
</comment>
<dbReference type="PROSITE" id="PS00687">
    <property type="entry name" value="ALDEHYDE_DEHYDR_GLU"/>
    <property type="match status" value="1"/>
</dbReference>
<feature type="domain" description="Aldehyde dehydrogenase" evidence="12">
    <location>
        <begin position="19"/>
        <end position="479"/>
    </location>
</feature>
<evidence type="ECO:0000256" key="4">
    <source>
        <dbReference type="ARBA" id="ARBA00019842"/>
    </source>
</evidence>
<dbReference type="GO" id="GO:0009450">
    <property type="term" value="P:gamma-aminobutyric acid catabolic process"/>
    <property type="evidence" value="ECO:0007669"/>
    <property type="project" value="TreeGrafter"/>
</dbReference>
<dbReference type="InterPro" id="IPR016161">
    <property type="entry name" value="Ald_DH/histidinol_DH"/>
</dbReference>
<reference evidence="13 14" key="1">
    <citation type="journal article" date="2017" name="G3 (Bethesda)">
        <title>First Draft Genome Sequence of the Pathogenic Fungus Lomentospora prolificans (Formerly Scedosporium prolificans).</title>
        <authorList>
            <person name="Luo R."/>
            <person name="Zimin A."/>
            <person name="Workman R."/>
            <person name="Fan Y."/>
            <person name="Pertea G."/>
            <person name="Grossman N."/>
            <person name="Wear M.P."/>
            <person name="Jia B."/>
            <person name="Miller H."/>
            <person name="Casadevall A."/>
            <person name="Timp W."/>
            <person name="Zhang S.X."/>
            <person name="Salzberg S.L."/>
        </authorList>
    </citation>
    <scope>NUCLEOTIDE SEQUENCE [LARGE SCALE GENOMIC DNA]</scope>
    <source>
        <strain evidence="13 14">JHH-5317</strain>
    </source>
</reference>
<evidence type="ECO:0000313" key="14">
    <source>
        <dbReference type="Proteomes" id="UP000233524"/>
    </source>
</evidence>
<dbReference type="Gene3D" id="3.40.605.10">
    <property type="entry name" value="Aldehyde Dehydrogenase, Chain A, domain 1"/>
    <property type="match status" value="1"/>
</dbReference>
<dbReference type="PANTHER" id="PTHR43353">
    <property type="entry name" value="SUCCINATE-SEMIALDEHYDE DEHYDROGENASE, MITOCHONDRIAL"/>
    <property type="match status" value="1"/>
</dbReference>
<dbReference type="InterPro" id="IPR015590">
    <property type="entry name" value="Aldehyde_DH_dom"/>
</dbReference>
<dbReference type="OrthoDB" id="310895at2759"/>
<feature type="active site" evidence="10">
    <location>
        <position position="255"/>
    </location>
</feature>
<dbReference type="STRING" id="41688.A0A2N3MZ16"/>
<evidence type="ECO:0000256" key="2">
    <source>
        <dbReference type="ARBA" id="ARBA00009986"/>
    </source>
</evidence>
<sequence>MASSSIALLESRGFVAGEWKTAANGTFDVFEPSSGEVLGKVANFGHDDFVKAIDAAYDGYQKFYHGTTAKERAEMLLKWHAAIEKNTEDLAVLLSLENGKTLAEARGEVKYAASFVHWFAGEAVRSYGDVIPSSSHNTTVLTFKEPIGVCGIITPWNFPAAMITRKIAPAFAAGCAVVIKPPSETPFTAIALTKLAVEAGIPPACISVIPTKDRKASLELAKNPKVGKISFTGSTGVGKMLTELAAKTMKRVSMELGGNAPFIVFDDADVDLAADAAMACKFRCTGQTCVCANRLFVHEKILEQFTTKLIERLQKLKLGKGVDPETTQGPLVNASAVKKVQEHVDDAISKGAQLRAGGKPPADLKGFFFEPTVLTGVTEGMAVMTEETFGPLAPIVSFNDEEKVLALANNTEFGLAGYFFSADIRRIMRVARRLECGMIGVNTGLISAAESPFGGVKESGIGREGSKYGLAEYQNIKTVTIGGL</sequence>
<evidence type="ECO:0000256" key="7">
    <source>
        <dbReference type="ARBA" id="ARBA00050387"/>
    </source>
</evidence>
<evidence type="ECO:0000313" key="13">
    <source>
        <dbReference type="EMBL" id="PKS05405.1"/>
    </source>
</evidence>
<evidence type="ECO:0000256" key="3">
    <source>
        <dbReference type="ARBA" id="ARBA00013051"/>
    </source>
</evidence>
<dbReference type="InterPro" id="IPR029510">
    <property type="entry name" value="Ald_DH_CS_GLU"/>
</dbReference>
<keyword evidence="14" id="KW-1185">Reference proteome</keyword>
<dbReference type="InterPro" id="IPR016162">
    <property type="entry name" value="Ald_DH_N"/>
</dbReference>
<dbReference type="FunFam" id="3.40.605.10:FF:000005">
    <property type="entry name" value="Succinate-semialdehyde dehydrogenase I"/>
    <property type="match status" value="1"/>
</dbReference>
<protein>
    <recommendedName>
        <fullName evidence="4">Succinate-semialdehyde dehydrogenase, mitochondrial</fullName>
        <ecNumber evidence="9">1.2.1.16</ecNumber>
        <ecNumber evidence="3">1.2.1.24</ecNumber>
    </recommendedName>
    <alternativeName>
        <fullName evidence="6">NAD(+)-dependent succinic semialdehyde dehydrogenase</fullName>
    </alternativeName>
</protein>
<proteinExistence type="inferred from homology"/>
<dbReference type="InterPro" id="IPR016163">
    <property type="entry name" value="Ald_DH_C"/>
</dbReference>
<dbReference type="GO" id="GO:0004777">
    <property type="term" value="F:succinate-semialdehyde dehydrogenase (NAD+) activity"/>
    <property type="evidence" value="ECO:0007669"/>
    <property type="project" value="UniProtKB-EC"/>
</dbReference>
<dbReference type="CDD" id="cd07103">
    <property type="entry name" value="ALDH_F5_SSADH_GabD"/>
    <property type="match status" value="1"/>
</dbReference>
<comment type="catalytic activity">
    <reaction evidence="8">
        <text>succinate semialdehyde + NAD(+) + H2O = succinate + NADH + 2 H(+)</text>
        <dbReference type="Rhea" id="RHEA:13217"/>
        <dbReference type="ChEBI" id="CHEBI:15377"/>
        <dbReference type="ChEBI" id="CHEBI:15378"/>
        <dbReference type="ChEBI" id="CHEBI:30031"/>
        <dbReference type="ChEBI" id="CHEBI:57540"/>
        <dbReference type="ChEBI" id="CHEBI:57706"/>
        <dbReference type="ChEBI" id="CHEBI:57945"/>
        <dbReference type="EC" id="1.2.1.16"/>
    </reaction>
</comment>
<dbReference type="EC" id="1.2.1.16" evidence="9"/>
<evidence type="ECO:0000256" key="6">
    <source>
        <dbReference type="ARBA" id="ARBA00030806"/>
    </source>
</evidence>
<evidence type="ECO:0000256" key="8">
    <source>
        <dbReference type="ARBA" id="ARBA00052698"/>
    </source>
</evidence>
<organism evidence="13 14">
    <name type="scientific">Lomentospora prolificans</name>
    <dbReference type="NCBI Taxonomy" id="41688"/>
    <lineage>
        <taxon>Eukaryota</taxon>
        <taxon>Fungi</taxon>
        <taxon>Dikarya</taxon>
        <taxon>Ascomycota</taxon>
        <taxon>Pezizomycotina</taxon>
        <taxon>Sordariomycetes</taxon>
        <taxon>Hypocreomycetidae</taxon>
        <taxon>Microascales</taxon>
        <taxon>Microascaceae</taxon>
        <taxon>Lomentospora</taxon>
    </lineage>
</organism>
<dbReference type="InParanoid" id="A0A2N3MZ16"/>
<dbReference type="VEuPathDB" id="FungiDB:jhhlp_008781"/>
<dbReference type="EMBL" id="NLAX01001623">
    <property type="protein sequence ID" value="PKS05405.1"/>
    <property type="molecule type" value="Genomic_DNA"/>
</dbReference>
<comment type="similarity">
    <text evidence="2 11">Belongs to the aldehyde dehydrogenase family.</text>
</comment>
<dbReference type="PROSITE" id="PS00070">
    <property type="entry name" value="ALDEHYDE_DEHYDR_CYS"/>
    <property type="match status" value="1"/>
</dbReference>
<accession>A0A2N3MZ16</accession>
<keyword evidence="5 11" id="KW-0560">Oxidoreductase</keyword>
<dbReference type="InterPro" id="IPR050740">
    <property type="entry name" value="Aldehyde_DH_Superfamily"/>
</dbReference>